<dbReference type="EMBL" id="MFFU01000012">
    <property type="protein sequence ID" value="OGF19532.1"/>
    <property type="molecule type" value="Genomic_DNA"/>
</dbReference>
<evidence type="ECO:0000313" key="1">
    <source>
        <dbReference type="EMBL" id="OGF19532.1"/>
    </source>
</evidence>
<sequence length="151" mass="17696">MRKMEIWLLGNDREWLMIAQEIVKNSLESMLFQFKTKAVIKTMPHEKSFLENLQRADVLPDLVIVSPMAPRKTAENRHYPGEFHRTGKILCKSATIPIMLWVEFSTYHLLSKKDSLIDLGGKCGQIRVNKEKDWTPWWGLVTVMKQIIERK</sequence>
<proteinExistence type="predicted"/>
<protein>
    <submittedName>
        <fullName evidence="1">Uncharacterized protein</fullName>
    </submittedName>
</protein>
<gene>
    <name evidence="1" type="ORF">A3D54_02140</name>
</gene>
<organism evidence="1 2">
    <name type="scientific">Candidatus Falkowbacteria bacterium RIFCSPHIGHO2_02_FULL_45_15</name>
    <dbReference type="NCBI Taxonomy" id="1797987"/>
    <lineage>
        <taxon>Bacteria</taxon>
        <taxon>Candidatus Falkowiibacteriota</taxon>
    </lineage>
</organism>
<dbReference type="AlphaFoldDB" id="A0A1F5RYY0"/>
<accession>A0A1F5RYY0</accession>
<comment type="caution">
    <text evidence="1">The sequence shown here is derived from an EMBL/GenBank/DDBJ whole genome shotgun (WGS) entry which is preliminary data.</text>
</comment>
<name>A0A1F5RYY0_9BACT</name>
<evidence type="ECO:0000313" key="2">
    <source>
        <dbReference type="Proteomes" id="UP000177691"/>
    </source>
</evidence>
<reference evidence="1 2" key="1">
    <citation type="journal article" date="2016" name="Nat. Commun.">
        <title>Thousands of microbial genomes shed light on interconnected biogeochemical processes in an aquifer system.</title>
        <authorList>
            <person name="Anantharaman K."/>
            <person name="Brown C.T."/>
            <person name="Hug L.A."/>
            <person name="Sharon I."/>
            <person name="Castelle C.J."/>
            <person name="Probst A.J."/>
            <person name="Thomas B.C."/>
            <person name="Singh A."/>
            <person name="Wilkins M.J."/>
            <person name="Karaoz U."/>
            <person name="Brodie E.L."/>
            <person name="Williams K.H."/>
            <person name="Hubbard S.S."/>
            <person name="Banfield J.F."/>
        </authorList>
    </citation>
    <scope>NUCLEOTIDE SEQUENCE [LARGE SCALE GENOMIC DNA]</scope>
</reference>
<dbReference type="Proteomes" id="UP000177691">
    <property type="component" value="Unassembled WGS sequence"/>
</dbReference>